<keyword evidence="4" id="KW-1185">Reference proteome</keyword>
<protein>
    <recommendedName>
        <fullName evidence="2">DUF6533 domain-containing protein</fullName>
    </recommendedName>
</protein>
<keyword evidence="1" id="KW-0472">Membrane</keyword>
<dbReference type="InterPro" id="IPR045340">
    <property type="entry name" value="DUF6533"/>
</dbReference>
<proteinExistence type="predicted"/>
<evidence type="ECO:0000259" key="2">
    <source>
        <dbReference type="Pfam" id="PF20151"/>
    </source>
</evidence>
<dbReference type="Proteomes" id="UP000284842">
    <property type="component" value="Unassembled WGS sequence"/>
</dbReference>
<dbReference type="OrthoDB" id="2958007at2759"/>
<feature type="transmembrane region" description="Helical" evidence="1">
    <location>
        <begin position="138"/>
        <end position="160"/>
    </location>
</feature>
<evidence type="ECO:0000313" key="3">
    <source>
        <dbReference type="EMBL" id="PPR06759.1"/>
    </source>
</evidence>
<gene>
    <name evidence="3" type="ORF">CVT24_013066</name>
</gene>
<comment type="caution">
    <text evidence="3">The sequence shown here is derived from an EMBL/GenBank/DDBJ whole genome shotgun (WGS) entry which is preliminary data.</text>
</comment>
<dbReference type="InParanoid" id="A0A409YUW4"/>
<accession>A0A409YUW4</accession>
<sequence length="334" mass="37720">MLSITHALETVSSTAAMIMDPAVAQSFFDGLHRVQVVTSFNVAAVVVFLWDYFLTFSAEVDLVWNSKWNFMKVLFLVQRYMPFADSVGLVLYLKFSNNMDPLKCQQFTTAFLMVIGTALSEVILTLRVWAVWRRPKWLTVSLLIGFAMFWIPNLVFIHVFGRSLQFITLPWHVTGAQCFLVGADRILYLAYVNLLVWDGVTLILIAIPGYQIYRHGGGSSLVTTTFRDGAIFYLYLFILSVVNIIVIQALPDGFGNMLTILERCVHSCLTSRVLLHIREQARADPNVLHAPRHWSDGITELPRSESTSNFGNDTELVDTSTIFIHRSVVTEKAG</sequence>
<feature type="transmembrane region" description="Helical" evidence="1">
    <location>
        <begin position="230"/>
        <end position="250"/>
    </location>
</feature>
<feature type="transmembrane region" description="Helical" evidence="1">
    <location>
        <begin position="186"/>
        <end position="210"/>
    </location>
</feature>
<organism evidence="3 4">
    <name type="scientific">Panaeolus cyanescens</name>
    <dbReference type="NCBI Taxonomy" id="181874"/>
    <lineage>
        <taxon>Eukaryota</taxon>
        <taxon>Fungi</taxon>
        <taxon>Dikarya</taxon>
        <taxon>Basidiomycota</taxon>
        <taxon>Agaricomycotina</taxon>
        <taxon>Agaricomycetes</taxon>
        <taxon>Agaricomycetidae</taxon>
        <taxon>Agaricales</taxon>
        <taxon>Agaricineae</taxon>
        <taxon>Galeropsidaceae</taxon>
        <taxon>Panaeolus</taxon>
    </lineage>
</organism>
<reference evidence="3 4" key="1">
    <citation type="journal article" date="2018" name="Evol. Lett.">
        <title>Horizontal gene cluster transfer increased hallucinogenic mushroom diversity.</title>
        <authorList>
            <person name="Reynolds H.T."/>
            <person name="Vijayakumar V."/>
            <person name="Gluck-Thaler E."/>
            <person name="Korotkin H.B."/>
            <person name="Matheny P.B."/>
            <person name="Slot J.C."/>
        </authorList>
    </citation>
    <scope>NUCLEOTIDE SEQUENCE [LARGE SCALE GENOMIC DNA]</scope>
    <source>
        <strain evidence="3 4">2629</strain>
    </source>
</reference>
<feature type="transmembrane region" description="Helical" evidence="1">
    <location>
        <begin position="107"/>
        <end position="132"/>
    </location>
</feature>
<evidence type="ECO:0000313" key="4">
    <source>
        <dbReference type="Proteomes" id="UP000284842"/>
    </source>
</evidence>
<dbReference type="EMBL" id="NHTK01000581">
    <property type="protein sequence ID" value="PPR06759.1"/>
    <property type="molecule type" value="Genomic_DNA"/>
</dbReference>
<name>A0A409YUW4_9AGAR</name>
<keyword evidence="1" id="KW-1133">Transmembrane helix</keyword>
<evidence type="ECO:0000256" key="1">
    <source>
        <dbReference type="SAM" id="Phobius"/>
    </source>
</evidence>
<feature type="transmembrane region" description="Helical" evidence="1">
    <location>
        <begin position="34"/>
        <end position="53"/>
    </location>
</feature>
<keyword evidence="1" id="KW-0812">Transmembrane</keyword>
<dbReference type="AlphaFoldDB" id="A0A409YUW4"/>
<dbReference type="Pfam" id="PF20151">
    <property type="entry name" value="DUF6533"/>
    <property type="match status" value="1"/>
</dbReference>
<feature type="domain" description="DUF6533" evidence="2">
    <location>
        <begin position="40"/>
        <end position="83"/>
    </location>
</feature>